<name>A0A0C3MBF2_9AGAM</name>
<dbReference type="Proteomes" id="UP000054248">
    <property type="component" value="Unassembled WGS sequence"/>
</dbReference>
<evidence type="ECO:0000256" key="1">
    <source>
        <dbReference type="SAM" id="Phobius"/>
    </source>
</evidence>
<feature type="non-terminal residue" evidence="2">
    <location>
        <position position="1"/>
    </location>
</feature>
<gene>
    <name evidence="2" type="ORF">M407DRAFT_36408</name>
</gene>
<reference evidence="2 3" key="1">
    <citation type="submission" date="2014-04" db="EMBL/GenBank/DDBJ databases">
        <authorList>
            <consortium name="DOE Joint Genome Institute"/>
            <person name="Kuo A."/>
            <person name="Girlanda M."/>
            <person name="Perotto S."/>
            <person name="Kohler A."/>
            <person name="Nagy L.G."/>
            <person name="Floudas D."/>
            <person name="Copeland A."/>
            <person name="Barry K.W."/>
            <person name="Cichocki N."/>
            <person name="Veneault-Fourrey C."/>
            <person name="LaButti K."/>
            <person name="Lindquist E.A."/>
            <person name="Lipzen A."/>
            <person name="Lundell T."/>
            <person name="Morin E."/>
            <person name="Murat C."/>
            <person name="Sun H."/>
            <person name="Tunlid A."/>
            <person name="Henrissat B."/>
            <person name="Grigoriev I.V."/>
            <person name="Hibbett D.S."/>
            <person name="Martin F."/>
            <person name="Nordberg H.P."/>
            <person name="Cantor M.N."/>
            <person name="Hua S.X."/>
        </authorList>
    </citation>
    <scope>NUCLEOTIDE SEQUENCE [LARGE SCALE GENOMIC DNA]</scope>
    <source>
        <strain evidence="2 3">MUT 4182</strain>
    </source>
</reference>
<dbReference type="InterPro" id="IPR004648">
    <property type="entry name" value="Oligpept_transpt"/>
</dbReference>
<dbReference type="GO" id="GO:0035673">
    <property type="term" value="F:oligopeptide transmembrane transporter activity"/>
    <property type="evidence" value="ECO:0007669"/>
    <property type="project" value="InterPro"/>
</dbReference>
<keyword evidence="3" id="KW-1185">Reference proteome</keyword>
<dbReference type="EMBL" id="KN822966">
    <property type="protein sequence ID" value="KIO31077.1"/>
    <property type="molecule type" value="Genomic_DNA"/>
</dbReference>
<evidence type="ECO:0000313" key="3">
    <source>
        <dbReference type="Proteomes" id="UP000054248"/>
    </source>
</evidence>
<evidence type="ECO:0000313" key="2">
    <source>
        <dbReference type="EMBL" id="KIO31077.1"/>
    </source>
</evidence>
<dbReference type="GO" id="GO:0016020">
    <property type="term" value="C:membrane"/>
    <property type="evidence" value="ECO:0007669"/>
    <property type="project" value="UniProtKB-SubCell"/>
</dbReference>
<keyword evidence="1" id="KW-1133">Transmembrane helix</keyword>
<feature type="non-terminal residue" evidence="2">
    <location>
        <position position="112"/>
    </location>
</feature>
<sequence length="112" mass="12558">LIGPTRQLGRGSNYAALPYAAVVGAILPVPFWLWLKCHPTSRVRYGAVTGLNHTTYLEYWIRKTRFTCWAKYNYALSAALDVGTILGVLVTFLAFQLPKSGPVTLDWWGNRV</sequence>
<dbReference type="AlphaFoldDB" id="A0A0C3MBF2"/>
<dbReference type="GO" id="GO:0015031">
    <property type="term" value="P:protein transport"/>
    <property type="evidence" value="ECO:0007669"/>
    <property type="project" value="UniProtKB-KW"/>
</dbReference>
<keyword evidence="1" id="KW-0472">Membrane</keyword>
<feature type="transmembrane region" description="Helical" evidence="1">
    <location>
        <begin position="72"/>
        <end position="95"/>
    </location>
</feature>
<proteinExistence type="predicted"/>
<dbReference type="HOGENOM" id="CLU_2151891_0_0_1"/>
<accession>A0A0C3MBF2</accession>
<reference evidence="3" key="2">
    <citation type="submission" date="2015-01" db="EMBL/GenBank/DDBJ databases">
        <title>Evolutionary Origins and Diversification of the Mycorrhizal Mutualists.</title>
        <authorList>
            <consortium name="DOE Joint Genome Institute"/>
            <consortium name="Mycorrhizal Genomics Consortium"/>
            <person name="Kohler A."/>
            <person name="Kuo A."/>
            <person name="Nagy L.G."/>
            <person name="Floudas D."/>
            <person name="Copeland A."/>
            <person name="Barry K.W."/>
            <person name="Cichocki N."/>
            <person name="Veneault-Fourrey C."/>
            <person name="LaButti K."/>
            <person name="Lindquist E.A."/>
            <person name="Lipzen A."/>
            <person name="Lundell T."/>
            <person name="Morin E."/>
            <person name="Murat C."/>
            <person name="Riley R."/>
            <person name="Ohm R."/>
            <person name="Sun H."/>
            <person name="Tunlid A."/>
            <person name="Henrissat B."/>
            <person name="Grigoriev I.V."/>
            <person name="Hibbett D.S."/>
            <person name="Martin F."/>
        </authorList>
    </citation>
    <scope>NUCLEOTIDE SEQUENCE [LARGE SCALE GENOMIC DNA]</scope>
    <source>
        <strain evidence="3">MUT 4182</strain>
    </source>
</reference>
<protein>
    <submittedName>
        <fullName evidence="2">Uncharacterized protein</fullName>
    </submittedName>
</protein>
<keyword evidence="1" id="KW-0812">Transmembrane</keyword>
<dbReference type="PANTHER" id="PTHR22601">
    <property type="entry name" value="ISP4 LIKE PROTEIN"/>
    <property type="match status" value="1"/>
</dbReference>
<dbReference type="STRING" id="1051891.A0A0C3MBF2"/>
<dbReference type="OrthoDB" id="9986677at2759"/>
<feature type="transmembrane region" description="Helical" evidence="1">
    <location>
        <begin position="16"/>
        <end position="35"/>
    </location>
</feature>
<organism evidence="2 3">
    <name type="scientific">Tulasnella calospora MUT 4182</name>
    <dbReference type="NCBI Taxonomy" id="1051891"/>
    <lineage>
        <taxon>Eukaryota</taxon>
        <taxon>Fungi</taxon>
        <taxon>Dikarya</taxon>
        <taxon>Basidiomycota</taxon>
        <taxon>Agaricomycotina</taxon>
        <taxon>Agaricomycetes</taxon>
        <taxon>Cantharellales</taxon>
        <taxon>Tulasnellaceae</taxon>
        <taxon>Tulasnella</taxon>
    </lineage>
</organism>